<protein>
    <submittedName>
        <fullName evidence="1">Protein containing DUF1940</fullName>
    </submittedName>
</protein>
<comment type="caution">
    <text evidence="1">The sequence shown here is derived from an EMBL/GenBank/DDBJ whole genome shotgun (WGS) entry which is preliminary data.</text>
</comment>
<name>T0ZSF4_9ZZZZ</name>
<proteinExistence type="predicted"/>
<organism evidence="1">
    <name type="scientific">mine drainage metagenome</name>
    <dbReference type="NCBI Taxonomy" id="410659"/>
    <lineage>
        <taxon>unclassified sequences</taxon>
        <taxon>metagenomes</taxon>
        <taxon>ecological metagenomes</taxon>
    </lineage>
</organism>
<dbReference type="SUPFAM" id="SSF89028">
    <property type="entry name" value="Cobalamin adenosyltransferase-like"/>
    <property type="match status" value="1"/>
</dbReference>
<dbReference type="InterPro" id="IPR015238">
    <property type="entry name" value="DUF1940"/>
</dbReference>
<dbReference type="EMBL" id="AUZY01012061">
    <property type="protein sequence ID" value="EQD31609.1"/>
    <property type="molecule type" value="Genomic_DNA"/>
</dbReference>
<evidence type="ECO:0000313" key="1">
    <source>
        <dbReference type="EMBL" id="EQD31609.1"/>
    </source>
</evidence>
<dbReference type="Pfam" id="PF09155">
    <property type="entry name" value="DUF1940"/>
    <property type="match status" value="1"/>
</dbReference>
<dbReference type="Gene3D" id="1.20.1200.10">
    <property type="entry name" value="Cobalamin adenosyltransferase-like"/>
    <property type="match status" value="1"/>
</dbReference>
<sequence>MPDEESVSDQYCELTDSRLPVDHPYFYFLSEVREAESFLGLAVSVGKRLNETRLILDLLDTIVSGIEDPNVKLSDENRKMLNHDDETWLDLKEKLSSGDVRAAYLLSASAHMRTAAGLLVTCRKSSEFSMITDYTVKYLKKLNVHTYREAIGHVML</sequence>
<gene>
    <name evidence="1" type="ORF">B1B_18044</name>
</gene>
<reference evidence="1" key="1">
    <citation type="submission" date="2013-08" db="EMBL/GenBank/DDBJ databases">
        <authorList>
            <person name="Mendez C."/>
            <person name="Richter M."/>
            <person name="Ferrer M."/>
            <person name="Sanchez J."/>
        </authorList>
    </citation>
    <scope>NUCLEOTIDE SEQUENCE</scope>
</reference>
<dbReference type="AlphaFoldDB" id="T0ZSF4"/>
<accession>T0ZSF4</accession>
<dbReference type="InterPro" id="IPR036451">
    <property type="entry name" value="CblAdoTrfase-like_sf"/>
</dbReference>
<reference evidence="1" key="2">
    <citation type="journal article" date="2014" name="ISME J.">
        <title>Microbial stratification in low pH oxic and suboxic macroscopic growths along an acid mine drainage.</title>
        <authorList>
            <person name="Mendez-Garcia C."/>
            <person name="Mesa V."/>
            <person name="Sprenger R.R."/>
            <person name="Richter M."/>
            <person name="Diez M.S."/>
            <person name="Solano J."/>
            <person name="Bargiela R."/>
            <person name="Golyshina O.V."/>
            <person name="Manteca A."/>
            <person name="Ramos J.L."/>
            <person name="Gallego J.R."/>
            <person name="Llorente I."/>
            <person name="Martins Dos Santos V.A."/>
            <person name="Jensen O.N."/>
            <person name="Pelaez A.I."/>
            <person name="Sanchez J."/>
            <person name="Ferrer M."/>
        </authorList>
    </citation>
    <scope>NUCLEOTIDE SEQUENCE</scope>
</reference>